<protein>
    <submittedName>
        <fullName evidence="8">Spermatogenesis-defective protein 39 homolog</fullName>
    </submittedName>
</protein>
<evidence type="ECO:0000259" key="6">
    <source>
        <dbReference type="Pfam" id="PF04840"/>
    </source>
</evidence>
<dbReference type="RefSeq" id="XP_015172138.1">
    <property type="nucleotide sequence ID" value="XM_015316652.1"/>
</dbReference>
<evidence type="ECO:0000313" key="8">
    <source>
        <dbReference type="RefSeq" id="XP_015172138.1"/>
    </source>
</evidence>
<keyword evidence="7" id="KW-1185">Reference proteome</keyword>
<feature type="domain" description="Vps16 C-terminal" evidence="6">
    <location>
        <begin position="99"/>
        <end position="196"/>
    </location>
</feature>
<evidence type="ECO:0000256" key="3">
    <source>
        <dbReference type="ARBA" id="ARBA00004603"/>
    </source>
</evidence>
<dbReference type="Proteomes" id="UP000694924">
    <property type="component" value="Unplaced"/>
</dbReference>
<proteinExistence type="predicted"/>
<dbReference type="PANTHER" id="PTHR13364">
    <property type="entry name" value="DEFECTIVE SPERMATOGENESIS PROTEIN 39"/>
    <property type="match status" value="1"/>
</dbReference>
<evidence type="ECO:0000256" key="2">
    <source>
        <dbReference type="ARBA" id="ARBA00004541"/>
    </source>
</evidence>
<evidence type="ECO:0000256" key="4">
    <source>
        <dbReference type="ARBA" id="ARBA00022753"/>
    </source>
</evidence>
<dbReference type="GeneID" id="107064228"/>
<keyword evidence="5" id="KW-0968">Cytoplasmic vesicle</keyword>
<organism evidence="7 8">
    <name type="scientific">Polistes dominula</name>
    <name type="common">European paper wasp</name>
    <name type="synonym">Vespa dominula</name>
    <dbReference type="NCBI Taxonomy" id="743375"/>
    <lineage>
        <taxon>Eukaryota</taxon>
        <taxon>Metazoa</taxon>
        <taxon>Ecdysozoa</taxon>
        <taxon>Arthropoda</taxon>
        <taxon>Hexapoda</taxon>
        <taxon>Insecta</taxon>
        <taxon>Pterygota</taxon>
        <taxon>Neoptera</taxon>
        <taxon>Endopterygota</taxon>
        <taxon>Hymenoptera</taxon>
        <taxon>Apocrita</taxon>
        <taxon>Aculeata</taxon>
        <taxon>Vespoidea</taxon>
        <taxon>Vespidae</taxon>
        <taxon>Polistinae</taxon>
        <taxon>Polistini</taxon>
        <taxon>Polistes</taxon>
    </lineage>
</organism>
<sequence>MECQHRADDDEDFWNSNEKHYFCFDKEDQEALINRPENLKPLLSVISEKTLYCIIALDKIENINEESNNICIEPDITLRKILMGQSYSLEPYKSLASKTALLNSAVRSGNGNAIIIIILFLKKTLKKSLFYRLLAERTEAVNIYIHYLSIKLETNEITDILSMLGQSENSAMINLHIILKNIQDCDKLLHKLRNCYKTQFFNLIDCKETQFLNSYIELLEWCLAVKNTDNGEKIETNCSVLDFLRYICKNDKYSSQSALMFSQQHNVSLEQYHKIIIKVKASLGEWESIDNIFLTKGWRGNIKLQTSLPVEDIIKLLYKEHAPLNVIEKYLKYVDIIDKRLELAKSFNCYRIAIDIFVEQGDKTALLEYKNKLQPQSEEYFYATNALRIPSVKWKNN</sequence>
<reference evidence="8" key="1">
    <citation type="submission" date="2025-08" db="UniProtKB">
        <authorList>
            <consortium name="RefSeq"/>
        </authorList>
    </citation>
    <scope>IDENTIFICATION</scope>
    <source>
        <tissue evidence="8">Whole body</tissue>
    </source>
</reference>
<evidence type="ECO:0000256" key="1">
    <source>
        <dbReference type="ARBA" id="ARBA00004412"/>
    </source>
</evidence>
<dbReference type="InterPro" id="IPR040057">
    <property type="entry name" value="Spe-39"/>
</dbReference>
<dbReference type="InterPro" id="IPR006925">
    <property type="entry name" value="Vps16_C"/>
</dbReference>
<dbReference type="PANTHER" id="PTHR13364:SF6">
    <property type="entry name" value="SPERMATOGENESIS-DEFECTIVE PROTEIN 39 HOMOLOG"/>
    <property type="match status" value="1"/>
</dbReference>
<dbReference type="Pfam" id="PF04840">
    <property type="entry name" value="Vps16_C"/>
    <property type="match status" value="1"/>
</dbReference>
<name>A0ABM1HW01_POLDO</name>
<evidence type="ECO:0000313" key="7">
    <source>
        <dbReference type="Proteomes" id="UP000694924"/>
    </source>
</evidence>
<gene>
    <name evidence="8" type="primary">LOC107064228</name>
</gene>
<comment type="subcellular location">
    <subcellularLocation>
        <location evidence="2">Cytoplasmic vesicle</location>
    </subcellularLocation>
    <subcellularLocation>
        <location evidence="1">Early endosome</location>
    </subcellularLocation>
    <subcellularLocation>
        <location evidence="3">Late endosome</location>
    </subcellularLocation>
</comment>
<evidence type="ECO:0000256" key="5">
    <source>
        <dbReference type="ARBA" id="ARBA00023329"/>
    </source>
</evidence>
<keyword evidence="4" id="KW-0967">Endosome</keyword>
<accession>A0ABM1HW01</accession>